<feature type="compositionally biased region" description="Basic residues" evidence="1">
    <location>
        <begin position="320"/>
        <end position="331"/>
    </location>
</feature>
<feature type="compositionally biased region" description="Basic and acidic residues" evidence="1">
    <location>
        <begin position="229"/>
        <end position="239"/>
    </location>
</feature>
<feature type="compositionally biased region" description="Basic residues" evidence="1">
    <location>
        <begin position="302"/>
        <end position="311"/>
    </location>
</feature>
<feature type="region of interest" description="Disordered" evidence="1">
    <location>
        <begin position="37"/>
        <end position="249"/>
    </location>
</feature>
<feature type="compositionally biased region" description="Polar residues" evidence="1">
    <location>
        <begin position="38"/>
        <end position="49"/>
    </location>
</feature>
<comment type="caution">
    <text evidence="3">The sequence shown here is derived from an EMBL/GenBank/DDBJ whole genome shotgun (WGS) entry which is preliminary data.</text>
</comment>
<evidence type="ECO:0000313" key="2">
    <source>
        <dbReference type="EMBL" id="KAJ7077104.1"/>
    </source>
</evidence>
<sequence length="331" mass="36084">MHVAATRTYVCWMQQLSSQPRRCSLVCVIARPLAATHSRYSQTQRQSHATPVAHSRYVRSSSTQPRSPAERTPLLALTPSQWPHSRSGERWQRRTRPECAPTFAAQTQSGSARSPDKARSTSPVRLPPRADSSGLRSSASSRTGRGGESRCVQRARAEPTLEPGGPACATSAIGPNAPWTRSDARLPVAEDASLAQGQPRAAQAPYASSVRSAAARTPHARCGATGRSRLSEEAHEAHTGHAVAASHPALGAQRQRRYLAAAFRWRDAQRGNTYHRSFQVKELVLTSSDVRAVRSARGTPQTRRRPFRVRARAAANGQSLRRKLASKSRMA</sequence>
<dbReference type="AlphaFoldDB" id="A0AAD6XNM0"/>
<organism evidence="3 4">
    <name type="scientific">Mycena belliarum</name>
    <dbReference type="NCBI Taxonomy" id="1033014"/>
    <lineage>
        <taxon>Eukaryota</taxon>
        <taxon>Fungi</taxon>
        <taxon>Dikarya</taxon>
        <taxon>Basidiomycota</taxon>
        <taxon>Agaricomycotina</taxon>
        <taxon>Agaricomycetes</taxon>
        <taxon>Agaricomycetidae</taxon>
        <taxon>Agaricales</taxon>
        <taxon>Marasmiineae</taxon>
        <taxon>Mycenaceae</taxon>
        <taxon>Mycena</taxon>
    </lineage>
</organism>
<evidence type="ECO:0000313" key="4">
    <source>
        <dbReference type="Proteomes" id="UP001222325"/>
    </source>
</evidence>
<gene>
    <name evidence="2" type="ORF">B0H15DRAFT_567221</name>
    <name evidence="3" type="ORF">B0H15DRAFT_568228</name>
</gene>
<feature type="region of interest" description="Disordered" evidence="1">
    <location>
        <begin position="290"/>
        <end position="331"/>
    </location>
</feature>
<reference evidence="3" key="1">
    <citation type="submission" date="2023-03" db="EMBL/GenBank/DDBJ databases">
        <title>Massive genome expansion in bonnet fungi (Mycena s.s.) driven by repeated elements and novel gene families across ecological guilds.</title>
        <authorList>
            <consortium name="Lawrence Berkeley National Laboratory"/>
            <person name="Harder C.B."/>
            <person name="Miyauchi S."/>
            <person name="Viragh M."/>
            <person name="Kuo A."/>
            <person name="Thoen E."/>
            <person name="Andreopoulos B."/>
            <person name="Lu D."/>
            <person name="Skrede I."/>
            <person name="Drula E."/>
            <person name="Henrissat B."/>
            <person name="Morin E."/>
            <person name="Kohler A."/>
            <person name="Barry K."/>
            <person name="LaButti K."/>
            <person name="Morin E."/>
            <person name="Salamov A."/>
            <person name="Lipzen A."/>
            <person name="Mereny Z."/>
            <person name="Hegedus B."/>
            <person name="Baldrian P."/>
            <person name="Stursova M."/>
            <person name="Weitz H."/>
            <person name="Taylor A."/>
            <person name="Grigoriev I.V."/>
            <person name="Nagy L.G."/>
            <person name="Martin F."/>
            <person name="Kauserud H."/>
        </authorList>
    </citation>
    <scope>NUCLEOTIDE SEQUENCE</scope>
    <source>
        <strain evidence="3">CBHHK173m</strain>
    </source>
</reference>
<name>A0AAD6XNM0_9AGAR</name>
<feature type="compositionally biased region" description="Basic and acidic residues" evidence="1">
    <location>
        <begin position="86"/>
        <end position="97"/>
    </location>
</feature>
<keyword evidence="4" id="KW-1185">Reference proteome</keyword>
<dbReference type="Proteomes" id="UP001222325">
    <property type="component" value="Unassembled WGS sequence"/>
</dbReference>
<evidence type="ECO:0000313" key="3">
    <source>
        <dbReference type="EMBL" id="KAJ7077117.1"/>
    </source>
</evidence>
<evidence type="ECO:0000256" key="1">
    <source>
        <dbReference type="SAM" id="MobiDB-lite"/>
    </source>
</evidence>
<dbReference type="EMBL" id="JARJCN010000075">
    <property type="protein sequence ID" value="KAJ7077117.1"/>
    <property type="molecule type" value="Genomic_DNA"/>
</dbReference>
<feature type="compositionally biased region" description="Low complexity" evidence="1">
    <location>
        <begin position="132"/>
        <end position="143"/>
    </location>
</feature>
<dbReference type="EMBL" id="JARJCN010000075">
    <property type="protein sequence ID" value="KAJ7077104.1"/>
    <property type="molecule type" value="Genomic_DNA"/>
</dbReference>
<protein>
    <submittedName>
        <fullName evidence="3">Uncharacterized protein</fullName>
    </submittedName>
</protein>
<proteinExistence type="predicted"/>
<accession>A0AAD6XNM0</accession>